<dbReference type="InterPro" id="IPR028992">
    <property type="entry name" value="Hedgehog/Intein_dom"/>
</dbReference>
<name>A0ABT3BF47_9RHOB</name>
<evidence type="ECO:0000313" key="4">
    <source>
        <dbReference type="Proteomes" id="UP001208690"/>
    </source>
</evidence>
<gene>
    <name evidence="3" type="ORF">MUB52_12075</name>
</gene>
<feature type="compositionally biased region" description="Polar residues" evidence="1">
    <location>
        <begin position="60"/>
        <end position="72"/>
    </location>
</feature>
<proteinExistence type="predicted"/>
<organism evidence="3 4">
    <name type="scientific">Roseobacter sinensis</name>
    <dbReference type="NCBI Taxonomy" id="2931391"/>
    <lineage>
        <taxon>Bacteria</taxon>
        <taxon>Pseudomonadati</taxon>
        <taxon>Pseudomonadota</taxon>
        <taxon>Alphaproteobacteria</taxon>
        <taxon>Rhodobacterales</taxon>
        <taxon>Roseobacteraceae</taxon>
        <taxon>Roseobacter</taxon>
    </lineage>
</organism>
<dbReference type="Pfam" id="PF13403">
    <property type="entry name" value="Hint_2"/>
    <property type="match status" value="1"/>
</dbReference>
<dbReference type="EMBL" id="JALIEB010000007">
    <property type="protein sequence ID" value="MCV3272165.1"/>
    <property type="molecule type" value="Genomic_DNA"/>
</dbReference>
<evidence type="ECO:0000259" key="2">
    <source>
        <dbReference type="Pfam" id="PF13403"/>
    </source>
</evidence>
<feature type="region of interest" description="Disordered" evidence="1">
    <location>
        <begin position="46"/>
        <end position="80"/>
    </location>
</feature>
<dbReference type="PROSITE" id="PS50817">
    <property type="entry name" value="INTEIN_N_TER"/>
    <property type="match status" value="1"/>
</dbReference>
<reference evidence="3 4" key="1">
    <citation type="submission" date="2022-04" db="EMBL/GenBank/DDBJ databases">
        <title>Roseobacter sp. WL0113 is a bacterium isolated from neritic sediment.</title>
        <authorList>
            <person name="Wang L."/>
            <person name="He W."/>
            <person name="Zhang D.-F."/>
        </authorList>
    </citation>
    <scope>NUCLEOTIDE SEQUENCE [LARGE SCALE GENOMIC DNA]</scope>
    <source>
        <strain evidence="3 4">WL0113</strain>
    </source>
</reference>
<dbReference type="InterPro" id="IPR036844">
    <property type="entry name" value="Hint_dom_sf"/>
</dbReference>
<dbReference type="Gene3D" id="2.170.16.10">
    <property type="entry name" value="Hedgehog/Intein (Hint) domain"/>
    <property type="match status" value="1"/>
</dbReference>
<comment type="caution">
    <text evidence="3">The sequence shown here is derived from an EMBL/GenBank/DDBJ whole genome shotgun (WGS) entry which is preliminary data.</text>
</comment>
<dbReference type="Proteomes" id="UP001208690">
    <property type="component" value="Unassembled WGS sequence"/>
</dbReference>
<accession>A0ABT3BF47</accession>
<keyword evidence="4" id="KW-1185">Reference proteome</keyword>
<protein>
    <submittedName>
        <fullName evidence="3">Hint domain-containing protein</fullName>
    </submittedName>
</protein>
<evidence type="ECO:0000313" key="3">
    <source>
        <dbReference type="EMBL" id="MCV3272165.1"/>
    </source>
</evidence>
<dbReference type="InterPro" id="IPR006141">
    <property type="entry name" value="Intein_N"/>
</dbReference>
<dbReference type="SUPFAM" id="SSF51294">
    <property type="entry name" value="Hedgehog/intein (Hint) domain"/>
    <property type="match status" value="1"/>
</dbReference>
<evidence type="ECO:0000256" key="1">
    <source>
        <dbReference type="SAM" id="MobiDB-lite"/>
    </source>
</evidence>
<sequence>MKAGLNGTFVISWSQTEIDGLDSPPLDALRVGAAWSWRGDARRVVGSQSQQDFRPGNPRCQVSTSRRGSLSSPLPEHVGQSLAPACPNPPSDGCFVVTDGAQSYSVMLLETGSASAPYLMFQDELPPRGTDLWVMRQSGQAAHTDVRHSGDKAIICFTPGTRLATLSGQRRVEQLRIGDLVLTQDNGPQPVQWIGRRHMSEARLFAEPAFRPVRIRAGALGVDRPDQELLVSPQHRMLVSSDAARDLFDTTDVLVAAKDLIDGRAITVDLAVREVTYIHVLLPGHNILWANGVPTESFHPASASLHLLTAEDRSALLAALPGLAGGADCYGGYARRNLTKAEAAVLRHAA</sequence>
<feature type="domain" description="Hedgehog/Intein (Hint)" evidence="2">
    <location>
        <begin position="155"/>
        <end position="301"/>
    </location>
</feature>